<dbReference type="PANTHER" id="PTHR21015:SF22">
    <property type="entry name" value="GLYCOSYLTRANSFERASE"/>
    <property type="match status" value="1"/>
</dbReference>
<accession>A0ABP9HVW3</accession>
<protein>
    <submittedName>
        <fullName evidence="6">Glycosyltransferase</fullName>
    </submittedName>
</protein>
<keyword evidence="3" id="KW-0418">Kinase</keyword>
<evidence type="ECO:0000259" key="5">
    <source>
        <dbReference type="Pfam" id="PF04101"/>
    </source>
</evidence>
<dbReference type="PANTHER" id="PTHR21015">
    <property type="entry name" value="UDP-N-ACETYLGLUCOSAMINE--N-ACETYLMURAMYL-(PENTAPEPTIDE) PYROPHOSPHORYL-UNDECAPRENOL N-ACETYLGLUCOSAMINE TRANSFERASE 1"/>
    <property type="match status" value="1"/>
</dbReference>
<keyword evidence="4" id="KW-0067">ATP-binding</keyword>
<evidence type="ECO:0000313" key="7">
    <source>
        <dbReference type="Proteomes" id="UP001501195"/>
    </source>
</evidence>
<dbReference type="InterPro" id="IPR007235">
    <property type="entry name" value="Glyco_trans_28_C"/>
</dbReference>
<proteinExistence type="predicted"/>
<evidence type="ECO:0000256" key="2">
    <source>
        <dbReference type="ARBA" id="ARBA00022741"/>
    </source>
</evidence>
<evidence type="ECO:0000313" key="6">
    <source>
        <dbReference type="EMBL" id="GAA4979967.1"/>
    </source>
</evidence>
<reference evidence="7" key="1">
    <citation type="journal article" date="2019" name="Int. J. Syst. Evol. Microbiol.">
        <title>The Global Catalogue of Microorganisms (GCM) 10K type strain sequencing project: providing services to taxonomists for standard genome sequencing and annotation.</title>
        <authorList>
            <consortium name="The Broad Institute Genomics Platform"/>
            <consortium name="The Broad Institute Genome Sequencing Center for Infectious Disease"/>
            <person name="Wu L."/>
            <person name="Ma J."/>
        </authorList>
    </citation>
    <scope>NUCLEOTIDE SEQUENCE [LARGE SCALE GENOMIC DNA]</scope>
    <source>
        <strain evidence="7">JCM 18126</strain>
    </source>
</reference>
<dbReference type="InterPro" id="IPR023865">
    <property type="entry name" value="Aliphatic_acid_kinase_CS"/>
</dbReference>
<organism evidence="6 7">
    <name type="scientific">Kineococcus glutinatus</name>
    <dbReference type="NCBI Taxonomy" id="1070872"/>
    <lineage>
        <taxon>Bacteria</taxon>
        <taxon>Bacillati</taxon>
        <taxon>Actinomycetota</taxon>
        <taxon>Actinomycetes</taxon>
        <taxon>Kineosporiales</taxon>
        <taxon>Kineosporiaceae</taxon>
        <taxon>Kineococcus</taxon>
    </lineage>
</organism>
<name>A0ABP9HVW3_9ACTN</name>
<evidence type="ECO:0000256" key="4">
    <source>
        <dbReference type="ARBA" id="ARBA00022840"/>
    </source>
</evidence>
<evidence type="ECO:0000256" key="3">
    <source>
        <dbReference type="ARBA" id="ARBA00022777"/>
    </source>
</evidence>
<gene>
    <name evidence="6" type="ORF">GCM10023225_20290</name>
</gene>
<dbReference type="PROSITE" id="PS01076">
    <property type="entry name" value="ACETATE_KINASE_2"/>
    <property type="match status" value="1"/>
</dbReference>
<dbReference type="Pfam" id="PF04101">
    <property type="entry name" value="Glyco_tran_28_C"/>
    <property type="match status" value="1"/>
</dbReference>
<evidence type="ECO:0000256" key="1">
    <source>
        <dbReference type="ARBA" id="ARBA00022679"/>
    </source>
</evidence>
<keyword evidence="1" id="KW-0808">Transferase</keyword>
<comment type="caution">
    <text evidence="6">The sequence shown here is derived from an EMBL/GenBank/DDBJ whole genome shotgun (WGS) entry which is preliminary data.</text>
</comment>
<feature type="domain" description="Glycosyl transferase family 28 C-terminal" evidence="5">
    <location>
        <begin position="164"/>
        <end position="274"/>
    </location>
</feature>
<sequence length="310" mass="34190">MTTLLVSTVGGHLTQLHSLVPRLPIGDRVWVTTESAQSKSLLAGEEVHYLHFPRARNIGDVARNAVAGIRHLPHRNVERVISTGANIALSVLPLYWARGVPCHFIESATRVAGPSESGRLLSRLPGMRLYTQHESWSDHKWAYHGTVLDGFQGVRTAPREVKRVVVTMGSAEGYPFRRPIERLLEILPPEVEVLWQTGWTDVSDLGIDARRSVPAHEMEAAMAEADVVIAHAGTGSTVTALMNGRVPLLLPRLKELGEHVDDHQSELAAMLEKRGLAMVRDAGSVTWDDVLEASSFRVETTSRTPFHLKP</sequence>
<dbReference type="Gene3D" id="3.40.50.2000">
    <property type="entry name" value="Glycogen Phosphorylase B"/>
    <property type="match status" value="1"/>
</dbReference>
<dbReference type="SUPFAM" id="SSF53756">
    <property type="entry name" value="UDP-Glycosyltransferase/glycogen phosphorylase"/>
    <property type="match status" value="1"/>
</dbReference>
<keyword evidence="7" id="KW-1185">Reference proteome</keyword>
<dbReference type="Proteomes" id="UP001501195">
    <property type="component" value="Unassembled WGS sequence"/>
</dbReference>
<dbReference type="EMBL" id="BAABIL010000292">
    <property type="protein sequence ID" value="GAA4979967.1"/>
    <property type="molecule type" value="Genomic_DNA"/>
</dbReference>
<dbReference type="RefSeq" id="WP_345712397.1">
    <property type="nucleotide sequence ID" value="NZ_BAABIL010000292.1"/>
</dbReference>
<keyword evidence="2" id="KW-0547">Nucleotide-binding</keyword>